<dbReference type="EMBL" id="CAJVPW010039609">
    <property type="protein sequence ID" value="CAG8744497.1"/>
    <property type="molecule type" value="Genomic_DNA"/>
</dbReference>
<dbReference type="Proteomes" id="UP000789366">
    <property type="component" value="Unassembled WGS sequence"/>
</dbReference>
<proteinExistence type="predicted"/>
<protein>
    <submittedName>
        <fullName evidence="1">9466_t:CDS:1</fullName>
    </submittedName>
</protein>
<gene>
    <name evidence="1" type="ORF">SPELUC_LOCUS14037</name>
</gene>
<name>A0ACA9QGM1_9GLOM</name>
<feature type="non-terminal residue" evidence="1">
    <location>
        <position position="1"/>
    </location>
</feature>
<reference evidence="1" key="1">
    <citation type="submission" date="2021-06" db="EMBL/GenBank/DDBJ databases">
        <authorList>
            <person name="Kallberg Y."/>
            <person name="Tangrot J."/>
            <person name="Rosling A."/>
        </authorList>
    </citation>
    <scope>NUCLEOTIDE SEQUENCE</scope>
    <source>
        <strain evidence="1">28 12/20/2015</strain>
    </source>
</reference>
<evidence type="ECO:0000313" key="1">
    <source>
        <dbReference type="EMBL" id="CAG8744497.1"/>
    </source>
</evidence>
<evidence type="ECO:0000313" key="2">
    <source>
        <dbReference type="Proteomes" id="UP000789366"/>
    </source>
</evidence>
<sequence length="113" mass="13070">LTVKKVSNMAKLHAYYVTNAWYELNYVRQDLSENDFDIKDNLEDNLEDNSITNDLSEVDFSMLEIENSINLNLALNNMNQPLILDEVIDHGKKDFDVDSLVNQGMQMRNASNR</sequence>
<accession>A0ACA9QGM1</accession>
<organism evidence="1 2">
    <name type="scientific">Cetraspora pellucida</name>
    <dbReference type="NCBI Taxonomy" id="1433469"/>
    <lineage>
        <taxon>Eukaryota</taxon>
        <taxon>Fungi</taxon>
        <taxon>Fungi incertae sedis</taxon>
        <taxon>Mucoromycota</taxon>
        <taxon>Glomeromycotina</taxon>
        <taxon>Glomeromycetes</taxon>
        <taxon>Diversisporales</taxon>
        <taxon>Gigasporaceae</taxon>
        <taxon>Cetraspora</taxon>
    </lineage>
</organism>
<keyword evidence="2" id="KW-1185">Reference proteome</keyword>
<comment type="caution">
    <text evidence="1">The sequence shown here is derived from an EMBL/GenBank/DDBJ whole genome shotgun (WGS) entry which is preliminary data.</text>
</comment>